<protein>
    <recommendedName>
        <fullName evidence="2">WKF domain-containing protein</fullName>
    </recommendedName>
</protein>
<reference evidence="3" key="1">
    <citation type="submission" date="2020-05" db="EMBL/GenBank/DDBJ databases">
        <title>Phylogenomic resolution of chytrid fungi.</title>
        <authorList>
            <person name="Stajich J.E."/>
            <person name="Amses K."/>
            <person name="Simmons R."/>
            <person name="Seto K."/>
            <person name="Myers J."/>
            <person name="Bonds A."/>
            <person name="Quandt C.A."/>
            <person name="Barry K."/>
            <person name="Liu P."/>
            <person name="Grigoriev I."/>
            <person name="Longcore J.E."/>
            <person name="James T.Y."/>
        </authorList>
    </citation>
    <scope>NUCLEOTIDE SEQUENCE</scope>
    <source>
        <strain evidence="3">JEL0379</strain>
    </source>
</reference>
<feature type="compositionally biased region" description="Low complexity" evidence="1">
    <location>
        <begin position="16"/>
        <end position="35"/>
    </location>
</feature>
<feature type="region of interest" description="Disordered" evidence="1">
    <location>
        <begin position="375"/>
        <end position="414"/>
    </location>
</feature>
<feature type="domain" description="WKF" evidence="2">
    <location>
        <begin position="291"/>
        <end position="353"/>
    </location>
</feature>
<feature type="compositionally biased region" description="Acidic residues" evidence="1">
    <location>
        <begin position="379"/>
        <end position="391"/>
    </location>
</feature>
<keyword evidence="4" id="KW-1185">Reference proteome</keyword>
<comment type="caution">
    <text evidence="3">The sequence shown here is derived from an EMBL/GenBank/DDBJ whole genome shotgun (WGS) entry which is preliminary data.</text>
</comment>
<evidence type="ECO:0000313" key="4">
    <source>
        <dbReference type="Proteomes" id="UP001212152"/>
    </source>
</evidence>
<dbReference type="InterPro" id="IPR019327">
    <property type="entry name" value="WKF"/>
</dbReference>
<dbReference type="EMBL" id="JADGJQ010000035">
    <property type="protein sequence ID" value="KAJ3177131.1"/>
    <property type="molecule type" value="Genomic_DNA"/>
</dbReference>
<gene>
    <name evidence="3" type="ORF">HDU87_004623</name>
</gene>
<dbReference type="PANTHER" id="PTHR22306">
    <property type="entry name" value="CHROMOSOME 7 OPEN READING FRAME 50"/>
    <property type="match status" value="1"/>
</dbReference>
<feature type="compositionally biased region" description="Low complexity" evidence="1">
    <location>
        <begin position="227"/>
        <end position="263"/>
    </location>
</feature>
<dbReference type="Proteomes" id="UP001212152">
    <property type="component" value="Unassembled WGS sequence"/>
</dbReference>
<sequence length="435" mass="46820">MAKEKKVKKEPRVKAEAVAADHPASPPAAKTAHAAETPKKSKKKSEATPPPPVATTPTPADSTIKKSKKRKAAEEPAESASPAVEVLPETTETLSKKSKKRKASADGDDVASPPPPPPPDVSAEVLAAAEKELADEEATPKVKDRSKKPRKRKLAEGETATDPVLTEGAAAAAAAAAADVNNTPPAARPQKVKKVRKPRAKPTAVQKLKLRESLRAKRIAVDSSVLAAASTTTTTTAASPPTDSEPTTPDAAPPSTTTTTTTANKKPIRADLLQTPKSAPGEAKRRQAAVEYLDCWLNRRNEWKFQKVRQVWILRNLWYAHQLDDAQFETALAYAKDLSHQARQETIEEAREIVRMADPDVGTVKKGVVEGNKIKFINDSDDEEEEDENEEEKVAEKTAEPAGDDAPSGEQKAPLVNPLIVSRAKKMIAALKTFF</sequence>
<dbReference type="Pfam" id="PF10180">
    <property type="entry name" value="WKF"/>
    <property type="match status" value="1"/>
</dbReference>
<evidence type="ECO:0000259" key="2">
    <source>
        <dbReference type="Pfam" id="PF10180"/>
    </source>
</evidence>
<evidence type="ECO:0000313" key="3">
    <source>
        <dbReference type="EMBL" id="KAJ3177131.1"/>
    </source>
</evidence>
<feature type="region of interest" description="Disordered" evidence="1">
    <location>
        <begin position="1"/>
        <end position="282"/>
    </location>
</feature>
<proteinExistence type="predicted"/>
<feature type="compositionally biased region" description="Low complexity" evidence="1">
    <location>
        <begin position="169"/>
        <end position="178"/>
    </location>
</feature>
<name>A0AAD5TJS0_9FUNG</name>
<organism evidence="3 4">
    <name type="scientific">Geranomyces variabilis</name>
    <dbReference type="NCBI Taxonomy" id="109894"/>
    <lineage>
        <taxon>Eukaryota</taxon>
        <taxon>Fungi</taxon>
        <taxon>Fungi incertae sedis</taxon>
        <taxon>Chytridiomycota</taxon>
        <taxon>Chytridiomycota incertae sedis</taxon>
        <taxon>Chytridiomycetes</taxon>
        <taxon>Spizellomycetales</taxon>
        <taxon>Powellomycetaceae</taxon>
        <taxon>Geranomyces</taxon>
    </lineage>
</organism>
<accession>A0AAD5TJS0</accession>
<feature type="compositionally biased region" description="Basic residues" evidence="1">
    <location>
        <begin position="144"/>
        <end position="153"/>
    </location>
</feature>
<evidence type="ECO:0000256" key="1">
    <source>
        <dbReference type="SAM" id="MobiDB-lite"/>
    </source>
</evidence>
<feature type="compositionally biased region" description="Basic residues" evidence="1">
    <location>
        <begin position="190"/>
        <end position="200"/>
    </location>
</feature>
<dbReference type="PANTHER" id="PTHR22306:SF2">
    <property type="entry name" value="CHROMOSOME 7 OPEN READING FRAME 50"/>
    <property type="match status" value="1"/>
</dbReference>
<dbReference type="AlphaFoldDB" id="A0AAD5TJS0"/>